<evidence type="ECO:0000313" key="2">
    <source>
        <dbReference type="Proteomes" id="UP000269396"/>
    </source>
</evidence>
<organism evidence="1 2">
    <name type="scientific">Schistosoma mattheei</name>
    <dbReference type="NCBI Taxonomy" id="31246"/>
    <lineage>
        <taxon>Eukaryota</taxon>
        <taxon>Metazoa</taxon>
        <taxon>Spiralia</taxon>
        <taxon>Lophotrochozoa</taxon>
        <taxon>Platyhelminthes</taxon>
        <taxon>Trematoda</taxon>
        <taxon>Digenea</taxon>
        <taxon>Strigeidida</taxon>
        <taxon>Schistosomatoidea</taxon>
        <taxon>Schistosomatidae</taxon>
        <taxon>Schistosoma</taxon>
    </lineage>
</organism>
<reference evidence="1 2" key="1">
    <citation type="submission" date="2018-11" db="EMBL/GenBank/DDBJ databases">
        <authorList>
            <consortium name="Pathogen Informatics"/>
        </authorList>
    </citation>
    <scope>NUCLEOTIDE SEQUENCE [LARGE SCALE GENOMIC DNA]</scope>
    <source>
        <strain>Denwood</strain>
        <strain evidence="2">Zambia</strain>
    </source>
</reference>
<gene>
    <name evidence="1" type="ORF">SMTD_LOCUS20861</name>
</gene>
<dbReference type="EMBL" id="UZAL01045563">
    <property type="protein sequence ID" value="VDP83533.1"/>
    <property type="molecule type" value="Genomic_DNA"/>
</dbReference>
<accession>A0A183Q2M5</accession>
<evidence type="ECO:0000313" key="1">
    <source>
        <dbReference type="EMBL" id="VDP83533.1"/>
    </source>
</evidence>
<keyword evidence="2" id="KW-1185">Reference proteome</keyword>
<dbReference type="Proteomes" id="UP000269396">
    <property type="component" value="Unassembled WGS sequence"/>
</dbReference>
<dbReference type="AlphaFoldDB" id="A0A183Q2M5"/>
<proteinExistence type="predicted"/>
<sequence length="38" mass="4436">MQDNLKFPINTYSLMLSKLNTLMDNTMKDIKLKFNTGI</sequence>
<name>A0A183Q2M5_9TREM</name>
<protein>
    <submittedName>
        <fullName evidence="1">Uncharacterized protein</fullName>
    </submittedName>
</protein>